<dbReference type="PROSITE" id="PS50268">
    <property type="entry name" value="CADHERIN_2"/>
    <property type="match status" value="1"/>
</dbReference>
<dbReference type="Pfam" id="PF16184">
    <property type="entry name" value="Cadherin_3"/>
    <property type="match status" value="1"/>
</dbReference>
<evidence type="ECO:0000313" key="4">
    <source>
        <dbReference type="Proteomes" id="UP000001693"/>
    </source>
</evidence>
<dbReference type="InterPro" id="IPR013783">
    <property type="entry name" value="Ig-like_fold"/>
</dbReference>
<dbReference type="SMART" id="SM00736">
    <property type="entry name" value="CADG"/>
    <property type="match status" value="22"/>
</dbReference>
<feature type="region of interest" description="Disordered" evidence="1">
    <location>
        <begin position="4034"/>
        <end position="4073"/>
    </location>
</feature>
<proteinExistence type="predicted"/>
<dbReference type="InterPro" id="IPR011048">
    <property type="entry name" value="Haem_d1_sf"/>
</dbReference>
<dbReference type="Pfam" id="PF17963">
    <property type="entry name" value="Big_9"/>
    <property type="match status" value="1"/>
</dbReference>
<evidence type="ECO:0000259" key="2">
    <source>
        <dbReference type="PROSITE" id="PS50268"/>
    </source>
</evidence>
<dbReference type="InterPro" id="IPR002126">
    <property type="entry name" value="Cadherin-like_dom"/>
</dbReference>
<dbReference type="InterPro" id="IPR013211">
    <property type="entry name" value="LVIVD"/>
</dbReference>
<dbReference type="eggNOG" id="COG0689">
    <property type="taxonomic scope" value="Bacteria"/>
</dbReference>
<dbReference type="Gene3D" id="2.60.40.2810">
    <property type="match status" value="1"/>
</dbReference>
<dbReference type="SMART" id="SM00112">
    <property type="entry name" value="CA"/>
    <property type="match status" value="2"/>
</dbReference>
<dbReference type="Pfam" id="PF08309">
    <property type="entry name" value="LVIVD"/>
    <property type="match status" value="6"/>
</dbReference>
<dbReference type="GO" id="GO:0043236">
    <property type="term" value="F:laminin binding"/>
    <property type="evidence" value="ECO:0007669"/>
    <property type="project" value="TreeGrafter"/>
</dbReference>
<dbReference type="CDD" id="cd11303">
    <property type="entry name" value="Dystroglycan_repeat"/>
    <property type="match status" value="4"/>
</dbReference>
<dbReference type="PANTHER" id="PTHR21559">
    <property type="entry name" value="DYSTROGLYCAN-RELATED"/>
    <property type="match status" value="1"/>
</dbReference>
<gene>
    <name evidence="3" type="ordered locus">Lcho_3739</name>
</gene>
<dbReference type="EMBL" id="CP001013">
    <property type="protein sequence ID" value="ACB35993.1"/>
    <property type="molecule type" value="Genomic_DNA"/>
</dbReference>
<dbReference type="NCBIfam" id="TIGR01965">
    <property type="entry name" value="VCBS_repeat"/>
    <property type="match status" value="1"/>
</dbReference>
<dbReference type="GO" id="GO:0005509">
    <property type="term" value="F:calcium ion binding"/>
    <property type="evidence" value="ECO:0007669"/>
    <property type="project" value="InterPro"/>
</dbReference>
<dbReference type="InterPro" id="IPR015919">
    <property type="entry name" value="Cadherin-like_sf"/>
</dbReference>
<dbReference type="SUPFAM" id="SSF51004">
    <property type="entry name" value="C-terminal (heme d1) domain of cytochrome cd1-nitrite reductase"/>
    <property type="match status" value="1"/>
</dbReference>
<evidence type="ECO:0000256" key="1">
    <source>
        <dbReference type="SAM" id="MobiDB-lite"/>
    </source>
</evidence>
<dbReference type="NCBIfam" id="NF012211">
    <property type="entry name" value="tand_rpt_95"/>
    <property type="match status" value="2"/>
</dbReference>
<dbReference type="CDD" id="cd11304">
    <property type="entry name" value="Cadherin_repeat"/>
    <property type="match status" value="1"/>
</dbReference>
<dbReference type="OrthoDB" id="4648428at2"/>
<dbReference type="GO" id="GO:0016011">
    <property type="term" value="C:dystroglycan complex"/>
    <property type="evidence" value="ECO:0007669"/>
    <property type="project" value="TreeGrafter"/>
</dbReference>
<feature type="domain" description="Cadherin" evidence="2">
    <location>
        <begin position="1781"/>
        <end position="1866"/>
    </location>
</feature>
<dbReference type="RefSeq" id="WP_012348740.1">
    <property type="nucleotide sequence ID" value="NC_010524.1"/>
</dbReference>
<name>B1Y5U7_LEPCP</name>
<dbReference type="SUPFAM" id="SSF49313">
    <property type="entry name" value="Cadherin-like"/>
    <property type="match status" value="23"/>
</dbReference>
<dbReference type="Proteomes" id="UP000001693">
    <property type="component" value="Chromosome"/>
</dbReference>
<reference evidence="3 4" key="1">
    <citation type="submission" date="2008-03" db="EMBL/GenBank/DDBJ databases">
        <title>Complete sequence of Leptothrix cholodnii SP-6.</title>
        <authorList>
            <consortium name="US DOE Joint Genome Institute"/>
            <person name="Copeland A."/>
            <person name="Lucas S."/>
            <person name="Lapidus A."/>
            <person name="Glavina del Rio T."/>
            <person name="Dalin E."/>
            <person name="Tice H."/>
            <person name="Bruce D."/>
            <person name="Goodwin L."/>
            <person name="Pitluck S."/>
            <person name="Chertkov O."/>
            <person name="Brettin T."/>
            <person name="Detter J.C."/>
            <person name="Han C."/>
            <person name="Kuske C.R."/>
            <person name="Schmutz J."/>
            <person name="Larimer F."/>
            <person name="Land M."/>
            <person name="Hauser L."/>
            <person name="Kyrpides N."/>
            <person name="Lykidis A."/>
            <person name="Emerson D."/>
            <person name="Richardson P."/>
        </authorList>
    </citation>
    <scope>NUCLEOTIDE SEQUENCE [LARGE SCALE GENOMIC DNA]</scope>
    <source>
        <strain evidence="4">ATCC 51168 / LMG 8142 / SP-6</strain>
    </source>
</reference>
<dbReference type="GO" id="GO:0007156">
    <property type="term" value="P:homophilic cell adhesion via plasma membrane adhesion molecules"/>
    <property type="evidence" value="ECO:0007669"/>
    <property type="project" value="InterPro"/>
</dbReference>
<dbReference type="HOGENOM" id="CLU_223867_0_0_4"/>
<dbReference type="Gene3D" id="2.60.40.10">
    <property type="entry name" value="Immunoglobulins"/>
    <property type="match status" value="24"/>
</dbReference>
<sequence length="4231" mass="426300">MSSTPNNKSWKKHHTAPAPRAWALEARLMFDAAAVADAVHQLSAETDTHVLDLQASSAAQTTTASAVETTPHPIEGLFRIATAPGDVAPTLLASQAEAQRLLQEFAQRPDAREQLFALFNGNQAEPSAEWTRAADAYLAALRSGEVSIEVQLRSAADLKGNMGAFSVDGADGQPVIYLNADWVASGVATDALTRVLAEEFGHGIDHALNGSTDTTGDEGEAFAAVALNLGLDPTQQQRITAEDDHTSLVLDGHALTVELAGTAEVSVPFSEGYIGTVGTSTGKANNILNFSTLGITRASFFQDSTTGSFGGTQGNDLSGGIRLTLASGQVITINGAINWRDTAGSTLYAFGFIPDPATPNIAISYGSGQTYTITSSSNFGLETIGVTYSVADGSNVSGNAATSGLLTSLNTYLAEVQASAPGGPVTVTSLSTSDSTPTLGGTATLGANETLTVIVNGTTYTTSTGLTLGAGSTWSLTIPDAKLLANATYGVTATITNASGYTLTDTTSSELIVNTALPSNVAPTADAVSTSGTEDAASITVALSATDSDGTVASYTIATLPANGTLYTDAARTQAVLAGTPFSTSTLYFVPTAHWNGSTSFGYVATDDGGASSTSTTASITVSAVNDAPVVLDDAQTTAENTVLHASVVPATDVDAPPEIQDTGTLDFTIANRTFSFFGPETGSNEFNVNVGSGPTGFGSAAAMAAAFQAHPNYALLPYTIGVNAAGDGLQLDFKVSGNYGGRGLEKWGDGPSWLTTLREGQDLVYSVVTDVPAGQGTLSFNADGSYDFDPGTAFDDLAPGASRSTTFTYTATDPDGSAAVARTVTITVTGANDAPTVAASLADAAATQGTGFSHTVPAGAFADVDVGDTRSYTATLADGSALPAWLSFDAATRTFSGTPANADVGTISVKVTAFDGSSATADDTFDIVVTDVNDAPSVANPIADQAATEDSPFSFTVPANAFADVDVGDTRSYTATLADGAALPAWLSFDPATRTFSGTPANADVGTISVKVTATDSGQATADDTFDIVVANVNDTPVLADTPLALTVAEDAGTPVGAVGSLIGAFTGGSSDADTGAAKGIAITGADTSKGSWYYTTDGGANWQALGAVSATSARVLADDGNTRLYFKPAAHANGDVTAGLTFKAWDQNGGHANGTANVDTLGGAALIGGYNTPGTSFDVKLSADGTKAFVADTSGGLQVIDVSNPAAPTVLGSYGNASTYFLALSADGTKAYLGNEANDFLIVDISNPASPTLLGTLVTTGYAYEIALSTDGTKAYLADSASLKIIDITNPAAPALIGSFAEAGGGGAFFVTLSPDGTKAFVGNTSSGLQILDVSTPAAPTLLGTYDTPGTAYTVTLSADGTKAFVADMASGLQIIDVSNPAAPTLLGTYNTTGSAWDVRLSADGTKAYLADASSGLLIIDISNPSAPTLLGTYNTAGSAYGLTLSADETKAYVADGASGLQIISLTTSPTEFSTATDTIAVAITAVNDAPVATGNATLAAIAEDTPNPAGATVASLFGANFSDSTDQVSGGSSAHTLAGIAITGYTVDAAQGAWQYSTDSGAHWTSVPGIGAETGAFTLQAATLLRFLPAADYNGPAPTLTTRLIDSSTTVADAATLDASTHGGSTALSDATVALNSSVTAVNDAPLLTGDLAASVAVGNRYTITSGDLGYTDPDDGNADITFTVSALGNGSIEVDGTSATQFTGTQLAAGQVRFVHDGSNTTSASFSVRVEDGNEDSSTPADSTFNLIVTPVNVAPVITSHGGDATASVNYAENGSTAVTTFTATDADSGDTRTFSISGGADAALFDIGASTGALTFKASPDFEGTGDNSYDVTVKVADAAGAFDEQTLTVQVTNVNEAPTLVNAIADQAATEDSPFSFTVPADAFADVDVDVGDTRSYAATLADGSALPAWLSFDAATRTFSGTPANGDVGTISVKVTATDGSNASADDSFDIVVANVNDAPTVANPIADQAATEDSAFSFTVPADAFADVDVGDTRAYTATLADGSALPAWLSFNPATRTFSGTPANADVGTLSVKVTATDGALASADDSFDIVVANVNDAPTLAHAIADQAATEDSAFSFTVPADAFADVDVGDSRSYAATLADGSALPAWLSFDAATRTFSGTPANADVGTISVKVTATDGSNAFADDSFDIVVADVNDAPAVANPIADQAATEDSAFSFTVPADVFADVDVGDTRSYVATLADGSALPAWLSFNPATRTFSGTPANADVGTISVKVTATDGSNASADDSFDIVVADVNDAPAVANPIADQAATEDSPFSFTVPADAFADVDVGDTRSYAATLADGSALPAWLSFNAATRTFSGTPANADVGTISVKVTATDGALASADDSFDIVVANVNDAPTLVNAIADQAATEDSPFSLTVPADAFADVDVGDSRAYTATLADGSALPAWLSFDAATRTFSGTPANSDVGTISVKLTAFDGALASADDSFDIVVADVNDAPTLVNAIADQAATEDSPFSFTVPVDAFADVDVDVGDTRSYAATLADGSALPAWLSFDATTRTFSGTPANGDVGTISVKVTATDGSNVSADDSFDIVVANVNDAPTVANPIADQVATEDSLFSFTVPADAFADVDVGDSRSYAATLADGSALPAWLSFDATTRTFSGTPANADVGTISVKLTAFDGALVSADDSFDIVVANVNDAPTLAHAIADQAATEDSPFSLTVPADAFADVDVGDSRSYAATLADGSALPAWLSFDAATRTFSGTPANADVGTLSVKFTATDDSNASADDSFDIVVANVNDAPTLMNEIADQAATEDSPFSLTVPADAFADVDVGDSRSYAATLADGSALPAWLSFDAATRTFSGTPANGDVGTISVKVTATDGSNVSADDSFDIVVANVNDAPTVANPIADQAATEDSPFSFTVPADVFADVDVGDTRAYTATLADGSALPAWLSFDATTRTFSGTPANGDVGTLSVKVTATDGSNASADDSFDIVVANVNDAPTLMNEVADQAATEDSLFSFTVPADAFADVDVGDTRAYTATLADGSALPAWLSFDATTRTFSGTPANGDVGTLSVKVTATDGSNASADDSFDIVVANVNDAPTVANPIADQAATEDSAFSFTVLADAFADVDVGDTRAYTATLADGSALPAWLSFDAATRTFSGTPANGDVGTISVKVTATDGSNASADDSFDIVVANVNDAPTVANPIADQAATEDSAFSFTVPADAFADVDVGDTRAYTATLADGSALPAWLSFNPATRTFSGTPANADVGTLSVKVTATDGALASADDSFDIVVANVNDAPTLAHAIADQAATEDSAFSFTVPADVFADVDVGDTRAYTATLADGSALPAWLSFDATTRTFSGTPANGDVGTISVKVTATDGALASADDSFDIVVANVNDAPTLAHAIADQAATEDSAFSFTVPADAFADVDVGDSRSYAATLADGSALPAWLSFDAATRTFSGTPANADVGTLSVKVTATDGALASADDSFDIVVANVNDAPTLAHAIADQAATEDSAFSFTVPADAFADVDVGDSRSYAATLADGSALPAWLSFDAATRTFSGTPANADVGTISVKVTATDGSNAFADDSFDIVVADVNDAPAVANPIADQAATEDSAFSFTVPADVFADVDVGDTRSYVATLADGSALPAWLSFNPATRTFSGTPANADVGTISVKVTATDGSNASADDSFDIVVADVNDAPAVANPIADQAATEDSPFSFTVPADAFADVDVGDTRSYAATLADGSALPAWLSFNAATRTFSGTPANADVGTISVKFTATDGSNASADDTFDIVVADVNDAPTWSDVDTAATAALTAQDTAVTGVLPAAGDTEGDTLSYGKAADPAHGSVTVSADGHYVYTPSAGFHGTDSFEVSVDDGHGGRSTLTVRVTVLPAPTLGLPAGSDLGSSSTDRITSAAVITLDGAAAAGQTLRLYGPQGQLIATVATDAQGRWSADRIDLSGMQGDDAGAVKGAAGRYSFSVRMVLPSGVESAPTPLTVTREIPLVIEAAAAPAPAPIPEVAAAEPAAAPAAAPQPAFDSALVSTPVTAPVASSTEAPRASTPPVTGRDESVAPPQTPTQRSSADGDIYTRSSGFQVMVTPSSEPSLKLFNGVQDQVVPMNRLLIVQVPADAFVHTVLAETVTLSASRADGTPLPAWLSFDSRSGKFVGEPPAGQAQDLAIRITARDTQGREATTMFRVKVTEAAGNGVSGRASFNQQLARGEALVFKPGQRAWQAQPRPAVMRRG</sequence>
<protein>
    <submittedName>
        <fullName evidence="3">Outer membrane adhesin like protein</fullName>
    </submittedName>
</protein>
<dbReference type="InterPro" id="IPR006644">
    <property type="entry name" value="Cadg"/>
</dbReference>
<dbReference type="PANTHER" id="PTHR21559:SF21">
    <property type="entry name" value="DYSTROGLYCAN 1"/>
    <property type="match status" value="1"/>
</dbReference>
<dbReference type="STRING" id="395495.Lcho_3739"/>
<dbReference type="Gene3D" id="2.60.40.60">
    <property type="entry name" value="Cadherins"/>
    <property type="match status" value="1"/>
</dbReference>
<dbReference type="KEGG" id="lch:Lcho_3739"/>
<dbReference type="InterPro" id="IPR010221">
    <property type="entry name" value="VCBS_dom"/>
</dbReference>
<dbReference type="Pfam" id="PF05345">
    <property type="entry name" value="He_PIG"/>
    <property type="match status" value="22"/>
</dbReference>
<accession>B1Y5U7</accession>
<organism evidence="3 4">
    <name type="scientific">Leptothrix cholodnii (strain ATCC 51168 / LMG 8142 / SP-6)</name>
    <name type="common">Leptothrix discophora (strain SP-6)</name>
    <dbReference type="NCBI Taxonomy" id="395495"/>
    <lineage>
        <taxon>Bacteria</taxon>
        <taxon>Pseudomonadati</taxon>
        <taxon>Pseudomonadota</taxon>
        <taxon>Betaproteobacteria</taxon>
        <taxon>Burkholderiales</taxon>
        <taxon>Sphaerotilaceae</taxon>
        <taxon>Leptothrix</taxon>
    </lineage>
</organism>
<dbReference type="eggNOG" id="COG5276">
    <property type="taxonomic scope" value="Bacteria"/>
</dbReference>
<keyword evidence="4" id="KW-1185">Reference proteome</keyword>
<evidence type="ECO:0000313" key="3">
    <source>
        <dbReference type="EMBL" id="ACB35993.1"/>
    </source>
</evidence>